<dbReference type="Proteomes" id="UP001215598">
    <property type="component" value="Unassembled WGS sequence"/>
</dbReference>
<evidence type="ECO:0000256" key="1">
    <source>
        <dbReference type="SAM" id="Coils"/>
    </source>
</evidence>
<accession>A0AAD7HNY0</accession>
<sequence length="455" mass="50799">MMQNRQKKTHKPPPAADPRDMAALPKIGAVMQTRKTQEAIAELPIATTILHDKAPELYAEMVAKKMTLHKDYRSVKCVGKDCRHCNSYYDHIDTRRHKKRKNPESNVAGDTAVALEIGESTIDVAFTLQKVLGYQDTLNMMEELAGADAATELASCKRKLAAAETQKKQLEGQLKALRRQLNSQPTSTLQKRQAEEVVDPRAFKRLTLSEGSPTAILPVSAEDLADPEAVWHRLHNMPRPRPQDDYILLAQWLQHREVVNFRGIHLAPPQFTVDLRDARGYQQVFARVPHQSHGDPASKRRRSRCALAIMRVLTVPGRYEALTNARSVHILPTPVLEPCAFPDTAEAVDSLAVEDIAALLGQRGLTLVDADDAWQFCHRFIRAELAAVSESEYLDTDLVSIVAAEDGALKTRALPQGSNAHHQDVYPRSVPGLHRPQSGGFTSNTMKKKQARRRQ</sequence>
<keyword evidence="4" id="KW-1185">Reference proteome</keyword>
<organism evidence="3 4">
    <name type="scientific">Mycena metata</name>
    <dbReference type="NCBI Taxonomy" id="1033252"/>
    <lineage>
        <taxon>Eukaryota</taxon>
        <taxon>Fungi</taxon>
        <taxon>Dikarya</taxon>
        <taxon>Basidiomycota</taxon>
        <taxon>Agaricomycotina</taxon>
        <taxon>Agaricomycetes</taxon>
        <taxon>Agaricomycetidae</taxon>
        <taxon>Agaricales</taxon>
        <taxon>Marasmiineae</taxon>
        <taxon>Mycenaceae</taxon>
        <taxon>Mycena</taxon>
    </lineage>
</organism>
<reference evidence="3" key="1">
    <citation type="submission" date="2023-03" db="EMBL/GenBank/DDBJ databases">
        <title>Massive genome expansion in bonnet fungi (Mycena s.s.) driven by repeated elements and novel gene families across ecological guilds.</title>
        <authorList>
            <consortium name="Lawrence Berkeley National Laboratory"/>
            <person name="Harder C.B."/>
            <person name="Miyauchi S."/>
            <person name="Viragh M."/>
            <person name="Kuo A."/>
            <person name="Thoen E."/>
            <person name="Andreopoulos B."/>
            <person name="Lu D."/>
            <person name="Skrede I."/>
            <person name="Drula E."/>
            <person name="Henrissat B."/>
            <person name="Morin E."/>
            <person name="Kohler A."/>
            <person name="Barry K."/>
            <person name="LaButti K."/>
            <person name="Morin E."/>
            <person name="Salamov A."/>
            <person name="Lipzen A."/>
            <person name="Mereny Z."/>
            <person name="Hegedus B."/>
            <person name="Baldrian P."/>
            <person name="Stursova M."/>
            <person name="Weitz H."/>
            <person name="Taylor A."/>
            <person name="Grigoriev I.V."/>
            <person name="Nagy L.G."/>
            <person name="Martin F."/>
            <person name="Kauserud H."/>
        </authorList>
    </citation>
    <scope>NUCLEOTIDE SEQUENCE</scope>
    <source>
        <strain evidence="3">CBHHK182m</strain>
    </source>
</reference>
<evidence type="ECO:0000256" key="2">
    <source>
        <dbReference type="SAM" id="MobiDB-lite"/>
    </source>
</evidence>
<dbReference type="AlphaFoldDB" id="A0AAD7HNY0"/>
<proteinExistence type="predicted"/>
<feature type="coiled-coil region" evidence="1">
    <location>
        <begin position="153"/>
        <end position="180"/>
    </location>
</feature>
<dbReference type="EMBL" id="JARKIB010000197">
    <property type="protein sequence ID" value="KAJ7725035.1"/>
    <property type="molecule type" value="Genomic_DNA"/>
</dbReference>
<feature type="compositionally biased region" description="Basic residues" evidence="2">
    <location>
        <begin position="1"/>
        <end position="11"/>
    </location>
</feature>
<evidence type="ECO:0000313" key="4">
    <source>
        <dbReference type="Proteomes" id="UP001215598"/>
    </source>
</evidence>
<feature type="compositionally biased region" description="Basic residues" evidence="2">
    <location>
        <begin position="446"/>
        <end position="455"/>
    </location>
</feature>
<protein>
    <submittedName>
        <fullName evidence="3">Uncharacterized protein</fullName>
    </submittedName>
</protein>
<feature type="region of interest" description="Disordered" evidence="2">
    <location>
        <begin position="413"/>
        <end position="455"/>
    </location>
</feature>
<gene>
    <name evidence="3" type="ORF">B0H16DRAFT_1782366</name>
</gene>
<comment type="caution">
    <text evidence="3">The sequence shown here is derived from an EMBL/GenBank/DDBJ whole genome shotgun (WGS) entry which is preliminary data.</text>
</comment>
<keyword evidence="1" id="KW-0175">Coiled coil</keyword>
<evidence type="ECO:0000313" key="3">
    <source>
        <dbReference type="EMBL" id="KAJ7725035.1"/>
    </source>
</evidence>
<feature type="region of interest" description="Disordered" evidence="2">
    <location>
        <begin position="1"/>
        <end position="21"/>
    </location>
</feature>
<name>A0AAD7HNY0_9AGAR</name>